<feature type="compositionally biased region" description="Low complexity" evidence="3">
    <location>
        <begin position="229"/>
        <end position="241"/>
    </location>
</feature>
<dbReference type="InterPro" id="IPR023780">
    <property type="entry name" value="Chromo_domain"/>
</dbReference>
<proteinExistence type="predicted"/>
<feature type="domain" description="Chromo" evidence="4">
    <location>
        <begin position="10"/>
        <end position="68"/>
    </location>
</feature>
<dbReference type="Pfam" id="PF00385">
    <property type="entry name" value="Chromo"/>
    <property type="match status" value="1"/>
</dbReference>
<dbReference type="PRINTS" id="PR00504">
    <property type="entry name" value="CHROMODOMAIN"/>
</dbReference>
<dbReference type="GO" id="GO:0000122">
    <property type="term" value="P:negative regulation of transcription by RNA polymerase II"/>
    <property type="evidence" value="ECO:0007669"/>
    <property type="project" value="TreeGrafter"/>
</dbReference>
<dbReference type="CDD" id="cd18644">
    <property type="entry name" value="CD_polycomb"/>
    <property type="match status" value="1"/>
</dbReference>
<keyword evidence="2" id="KW-0539">Nucleus</keyword>
<evidence type="ECO:0000256" key="3">
    <source>
        <dbReference type="SAM" id="MobiDB-lite"/>
    </source>
</evidence>
<dbReference type="SUPFAM" id="SSF54160">
    <property type="entry name" value="Chromo domain-like"/>
    <property type="match status" value="1"/>
</dbReference>
<sequence>MELPMGDRVYAAERIMKKRIRRGKVEYFVKWKGWSQKHSTWEPEENILDGRLIDIFEESQRGEYTPKRGAKKKDQHHSQKEKDKEKLAKEREKERSRSDDEDDDDDDGGGESSQDEGGTEVSRLNETDQEDASQSCKSMVDVHKMIGTVKEENILRKRFSTGISDEKDGKKAKGKGHQVDDTAEDSSSSDDAPLKGRLKDSSLSLDSKLRESTGAKRKAEVLSKESGKIGVTITTSPGGSSSPPPVKISKVKESTPFTSEKVSSRRLSSKVEKEDVKSQTGKNDLKRSGLSSSLTSVKSPQVSAKLSSPPPSATSSGPKTDIEHKKATTPVAPNGVQETGAGPAEPTVARGEEVPKQKRPQHPQETGTLSRKDLPMGNHCVKSDDKLNNNNVDDEKLRIVTSDVLTHQGGDYWRNRNPVADQIFITDVTVNLQTVTIRECKTEKGFFKERDHKEQKSDIK</sequence>
<gene>
    <name evidence="5" type="ORF">RUM43_005621</name>
</gene>
<dbReference type="InterPro" id="IPR023779">
    <property type="entry name" value="Chromodomain_CS"/>
</dbReference>
<feature type="compositionally biased region" description="Basic and acidic residues" evidence="3">
    <location>
        <begin position="76"/>
        <end position="98"/>
    </location>
</feature>
<accession>A0AAN8NX18</accession>
<dbReference type="PANTHER" id="PTHR46389">
    <property type="entry name" value="POLYCOMB GROUP PROTEIN PC"/>
    <property type="match status" value="1"/>
</dbReference>
<dbReference type="PROSITE" id="PS00598">
    <property type="entry name" value="CHROMO_1"/>
    <property type="match status" value="1"/>
</dbReference>
<dbReference type="PANTHER" id="PTHR46389:SF3">
    <property type="entry name" value="POLYCOMB GROUP PROTEIN PC"/>
    <property type="match status" value="1"/>
</dbReference>
<reference evidence="5 6" key="1">
    <citation type="submission" date="2023-10" db="EMBL/GenBank/DDBJ databases">
        <title>Genomes of two closely related lineages of the louse Polyplax serrata with different host specificities.</title>
        <authorList>
            <person name="Martinu J."/>
            <person name="Tarabai H."/>
            <person name="Stefka J."/>
            <person name="Hypsa V."/>
        </authorList>
    </citation>
    <scope>NUCLEOTIDE SEQUENCE [LARGE SCALE GENOMIC DNA]</scope>
    <source>
        <strain evidence="5">HR10_N</strain>
    </source>
</reference>
<feature type="compositionally biased region" description="Acidic residues" evidence="3">
    <location>
        <begin position="99"/>
        <end position="118"/>
    </location>
</feature>
<evidence type="ECO:0000256" key="1">
    <source>
        <dbReference type="ARBA" id="ARBA00004123"/>
    </source>
</evidence>
<evidence type="ECO:0000313" key="6">
    <source>
        <dbReference type="Proteomes" id="UP001372834"/>
    </source>
</evidence>
<dbReference type="InterPro" id="IPR000953">
    <property type="entry name" value="Chromo/chromo_shadow_dom"/>
</dbReference>
<organism evidence="5 6">
    <name type="scientific">Polyplax serrata</name>
    <name type="common">Common mouse louse</name>
    <dbReference type="NCBI Taxonomy" id="468196"/>
    <lineage>
        <taxon>Eukaryota</taxon>
        <taxon>Metazoa</taxon>
        <taxon>Ecdysozoa</taxon>
        <taxon>Arthropoda</taxon>
        <taxon>Hexapoda</taxon>
        <taxon>Insecta</taxon>
        <taxon>Pterygota</taxon>
        <taxon>Neoptera</taxon>
        <taxon>Paraneoptera</taxon>
        <taxon>Psocodea</taxon>
        <taxon>Troctomorpha</taxon>
        <taxon>Phthiraptera</taxon>
        <taxon>Anoplura</taxon>
        <taxon>Polyplacidae</taxon>
        <taxon>Polyplax</taxon>
    </lineage>
</organism>
<dbReference type="InterPro" id="IPR016197">
    <property type="entry name" value="Chromo-like_dom_sf"/>
</dbReference>
<dbReference type="GO" id="GO:0003682">
    <property type="term" value="F:chromatin binding"/>
    <property type="evidence" value="ECO:0007669"/>
    <property type="project" value="TreeGrafter"/>
</dbReference>
<dbReference type="Pfam" id="PF17218">
    <property type="entry name" value="CBX7_C"/>
    <property type="match status" value="1"/>
</dbReference>
<dbReference type="EMBL" id="JAWJWE010000037">
    <property type="protein sequence ID" value="KAK6625324.1"/>
    <property type="molecule type" value="Genomic_DNA"/>
</dbReference>
<dbReference type="Proteomes" id="UP001372834">
    <property type="component" value="Unassembled WGS sequence"/>
</dbReference>
<protein>
    <recommendedName>
        <fullName evidence="4">Chromo domain-containing protein</fullName>
    </recommendedName>
</protein>
<feature type="compositionally biased region" description="Basic and acidic residues" evidence="3">
    <location>
        <begin position="269"/>
        <end position="287"/>
    </location>
</feature>
<feature type="compositionally biased region" description="Low complexity" evidence="3">
    <location>
        <begin position="288"/>
        <end position="319"/>
    </location>
</feature>
<comment type="subcellular location">
    <subcellularLocation>
        <location evidence="1">Nucleus</location>
    </subcellularLocation>
</comment>
<dbReference type="GO" id="GO:0000785">
    <property type="term" value="C:chromatin"/>
    <property type="evidence" value="ECO:0007669"/>
    <property type="project" value="TreeGrafter"/>
</dbReference>
<dbReference type="PROSITE" id="PS50013">
    <property type="entry name" value="CHROMO_2"/>
    <property type="match status" value="1"/>
</dbReference>
<dbReference type="InterPro" id="IPR052458">
    <property type="entry name" value="PcG_PRC1-like_component"/>
</dbReference>
<feature type="region of interest" description="Disordered" evidence="3">
    <location>
        <begin position="58"/>
        <end position="387"/>
    </location>
</feature>
<feature type="compositionally biased region" description="Basic and acidic residues" evidence="3">
    <location>
        <begin position="207"/>
        <end position="227"/>
    </location>
</feature>
<comment type="caution">
    <text evidence="5">The sequence shown here is derived from an EMBL/GenBank/DDBJ whole genome shotgun (WGS) entry which is preliminary data.</text>
</comment>
<dbReference type="InterPro" id="IPR017984">
    <property type="entry name" value="Chromo_dom_subgr"/>
</dbReference>
<dbReference type="GO" id="GO:0035102">
    <property type="term" value="C:PRC1 complex"/>
    <property type="evidence" value="ECO:0007669"/>
    <property type="project" value="TreeGrafter"/>
</dbReference>
<evidence type="ECO:0000259" key="4">
    <source>
        <dbReference type="PROSITE" id="PS50013"/>
    </source>
</evidence>
<dbReference type="InterPro" id="IPR033773">
    <property type="entry name" value="CBX7_C"/>
</dbReference>
<feature type="compositionally biased region" description="Basic and acidic residues" evidence="3">
    <location>
        <begin position="140"/>
        <end position="155"/>
    </location>
</feature>
<evidence type="ECO:0000313" key="5">
    <source>
        <dbReference type="EMBL" id="KAK6625324.1"/>
    </source>
</evidence>
<name>A0AAN8NX18_POLSC</name>
<dbReference type="AlphaFoldDB" id="A0AAN8NX18"/>
<evidence type="ECO:0000256" key="2">
    <source>
        <dbReference type="ARBA" id="ARBA00023242"/>
    </source>
</evidence>
<dbReference type="Gene3D" id="2.40.50.40">
    <property type="match status" value="1"/>
</dbReference>
<dbReference type="SMART" id="SM00298">
    <property type="entry name" value="CHROMO"/>
    <property type="match status" value="1"/>
</dbReference>